<keyword evidence="2" id="KW-1185">Reference proteome</keyword>
<sequence length="437" mass="49368">MTSVIGWYGPQVDLCRVASHVGDFVQLLVFVHRSTPVQYKLPKGGETVRTDIQVGDETHPFFVVSLWQKQMRNVAAAGDVVLLQNMKIAKFGQVVEARSALCSSVVRLVHPYESLVSKGLDELIMESGVQKLAKAKLAKVIKWVKKDGCALYNIANGSHESMQKRMQYRNWKLPEQNEPHTFFLLSDVSLLVKSCKAVFNGFVGEIFLPITWRTLGDSEKEKMFVSRRTARTEDDDLAEDFICVGCQLCGSPLNMEDGYGSLRTALYIIFMFCVCQHLPSQYLFPTQLQVQTEFCFSLLRKELKLSPCSKLDIQAFSGMLYVWDESEYIPLLVKNKAAELLFGNITAERVKSCYDELKPKLDDAPSTRPIAVEKKPASGRSINFHCLWVTMVKMLLEQGQNSPLNFEVDVNPSIDIENGRYEVLSLSVPCFAKPRNH</sequence>
<evidence type="ECO:0000313" key="2">
    <source>
        <dbReference type="Proteomes" id="UP001154282"/>
    </source>
</evidence>
<name>A0AAV0MQT1_9ROSI</name>
<dbReference type="InterPro" id="IPR012340">
    <property type="entry name" value="NA-bd_OB-fold"/>
</dbReference>
<proteinExistence type="predicted"/>
<dbReference type="Gene3D" id="2.40.50.140">
    <property type="entry name" value="Nucleic acid-binding proteins"/>
    <property type="match status" value="1"/>
</dbReference>
<gene>
    <name evidence="1" type="ORF">LITE_LOCUS30056</name>
</gene>
<dbReference type="EMBL" id="CAMGYJ010000007">
    <property type="protein sequence ID" value="CAI0449142.1"/>
    <property type="molecule type" value="Genomic_DNA"/>
</dbReference>
<dbReference type="Proteomes" id="UP001154282">
    <property type="component" value="Unassembled WGS sequence"/>
</dbReference>
<protein>
    <submittedName>
        <fullName evidence="1">Uncharacterized protein</fullName>
    </submittedName>
</protein>
<reference evidence="1" key="1">
    <citation type="submission" date="2022-08" db="EMBL/GenBank/DDBJ databases">
        <authorList>
            <person name="Gutierrez-Valencia J."/>
        </authorList>
    </citation>
    <scope>NUCLEOTIDE SEQUENCE</scope>
</reference>
<comment type="caution">
    <text evidence="1">The sequence shown here is derived from an EMBL/GenBank/DDBJ whole genome shotgun (WGS) entry which is preliminary data.</text>
</comment>
<dbReference type="AlphaFoldDB" id="A0AAV0MQT1"/>
<accession>A0AAV0MQT1</accession>
<evidence type="ECO:0000313" key="1">
    <source>
        <dbReference type="EMBL" id="CAI0449142.1"/>
    </source>
</evidence>
<dbReference type="PANTHER" id="PTHR38542">
    <property type="entry name" value="OS04G0450500 PROTEIN"/>
    <property type="match status" value="1"/>
</dbReference>
<dbReference type="PANTHER" id="PTHR38542:SF2">
    <property type="entry name" value="REPLICATION FACTOR A C-TERMINAL DOMAIN-CONTAINING PROTEIN"/>
    <property type="match status" value="1"/>
</dbReference>
<organism evidence="1 2">
    <name type="scientific">Linum tenue</name>
    <dbReference type="NCBI Taxonomy" id="586396"/>
    <lineage>
        <taxon>Eukaryota</taxon>
        <taxon>Viridiplantae</taxon>
        <taxon>Streptophyta</taxon>
        <taxon>Embryophyta</taxon>
        <taxon>Tracheophyta</taxon>
        <taxon>Spermatophyta</taxon>
        <taxon>Magnoliopsida</taxon>
        <taxon>eudicotyledons</taxon>
        <taxon>Gunneridae</taxon>
        <taxon>Pentapetalae</taxon>
        <taxon>rosids</taxon>
        <taxon>fabids</taxon>
        <taxon>Malpighiales</taxon>
        <taxon>Linaceae</taxon>
        <taxon>Linum</taxon>
    </lineage>
</organism>